<sequence length="155" mass="17835">MLHPANSYLDLAFLIPKHPPPGWQCPKFLIFFDDIAESIVVANFLPKRLPPKLCDKIVWFNADMLAEFREVESMKLKAGDVWGLCCTDLFGMGVDLPDIELIIQWKATCDLCTLWQRFGRCARKLSLMGRALFLVESKFFDAKRELRVVAVQAWK</sequence>
<reference evidence="3" key="2">
    <citation type="submission" date="2015-01" db="EMBL/GenBank/DDBJ databases">
        <title>Evolutionary Origins and Diversification of the Mycorrhizal Mutualists.</title>
        <authorList>
            <consortium name="DOE Joint Genome Institute"/>
            <consortium name="Mycorrhizal Genomics Consortium"/>
            <person name="Kohler A."/>
            <person name="Kuo A."/>
            <person name="Nagy L.G."/>
            <person name="Floudas D."/>
            <person name="Copeland A."/>
            <person name="Barry K.W."/>
            <person name="Cichocki N."/>
            <person name="Veneault-Fourrey C."/>
            <person name="LaButti K."/>
            <person name="Lindquist E.A."/>
            <person name="Lipzen A."/>
            <person name="Lundell T."/>
            <person name="Morin E."/>
            <person name="Murat C."/>
            <person name="Riley R."/>
            <person name="Ohm R."/>
            <person name="Sun H."/>
            <person name="Tunlid A."/>
            <person name="Henrissat B."/>
            <person name="Grigoriev I.V."/>
            <person name="Hibbett D.S."/>
            <person name="Martin F."/>
        </authorList>
    </citation>
    <scope>NUCLEOTIDE SEQUENCE [LARGE SCALE GENOMIC DNA]</scope>
    <source>
        <strain evidence="3">F 1598</strain>
    </source>
</reference>
<dbReference type="EMBL" id="KN833369">
    <property type="protein sequence ID" value="KIM71289.1"/>
    <property type="molecule type" value="Genomic_DNA"/>
</dbReference>
<dbReference type="HOGENOM" id="CLU_001103_19_3_1"/>
<dbReference type="InterPro" id="IPR027417">
    <property type="entry name" value="P-loop_NTPase"/>
</dbReference>
<dbReference type="SMART" id="SM00490">
    <property type="entry name" value="HELICc"/>
    <property type="match status" value="1"/>
</dbReference>
<protein>
    <recommendedName>
        <fullName evidence="1">Helicase C-terminal domain-containing protein</fullName>
    </recommendedName>
</protein>
<dbReference type="Proteomes" id="UP000054166">
    <property type="component" value="Unassembled WGS sequence"/>
</dbReference>
<organism evidence="2 3">
    <name type="scientific">Piloderma croceum (strain F 1598)</name>
    <dbReference type="NCBI Taxonomy" id="765440"/>
    <lineage>
        <taxon>Eukaryota</taxon>
        <taxon>Fungi</taxon>
        <taxon>Dikarya</taxon>
        <taxon>Basidiomycota</taxon>
        <taxon>Agaricomycotina</taxon>
        <taxon>Agaricomycetes</taxon>
        <taxon>Agaricomycetidae</taxon>
        <taxon>Atheliales</taxon>
        <taxon>Atheliaceae</taxon>
        <taxon>Piloderma</taxon>
    </lineage>
</organism>
<accession>A0A0C3ET69</accession>
<evidence type="ECO:0000259" key="1">
    <source>
        <dbReference type="PROSITE" id="PS51194"/>
    </source>
</evidence>
<dbReference type="Gene3D" id="3.40.50.300">
    <property type="entry name" value="P-loop containing nucleotide triphosphate hydrolases"/>
    <property type="match status" value="1"/>
</dbReference>
<dbReference type="InterPro" id="IPR001650">
    <property type="entry name" value="Helicase_C-like"/>
</dbReference>
<evidence type="ECO:0000313" key="3">
    <source>
        <dbReference type="Proteomes" id="UP000054166"/>
    </source>
</evidence>
<evidence type="ECO:0000313" key="2">
    <source>
        <dbReference type="EMBL" id="KIM71289.1"/>
    </source>
</evidence>
<dbReference type="SUPFAM" id="SSF52540">
    <property type="entry name" value="P-loop containing nucleoside triphosphate hydrolases"/>
    <property type="match status" value="1"/>
</dbReference>
<gene>
    <name evidence="2" type="ORF">PILCRDRAFT_82953</name>
</gene>
<dbReference type="AlphaFoldDB" id="A0A0C3ET69"/>
<name>A0A0C3ET69_PILCF</name>
<feature type="domain" description="Helicase C-terminal" evidence="1">
    <location>
        <begin position="17"/>
        <end position="155"/>
    </location>
</feature>
<dbReference type="InParanoid" id="A0A0C3ET69"/>
<proteinExistence type="predicted"/>
<dbReference type="PROSITE" id="PS51194">
    <property type="entry name" value="HELICASE_CTER"/>
    <property type="match status" value="1"/>
</dbReference>
<reference evidence="2 3" key="1">
    <citation type="submission" date="2014-04" db="EMBL/GenBank/DDBJ databases">
        <authorList>
            <consortium name="DOE Joint Genome Institute"/>
            <person name="Kuo A."/>
            <person name="Tarkka M."/>
            <person name="Buscot F."/>
            <person name="Kohler A."/>
            <person name="Nagy L.G."/>
            <person name="Floudas D."/>
            <person name="Copeland A."/>
            <person name="Barry K.W."/>
            <person name="Cichocki N."/>
            <person name="Veneault-Fourrey C."/>
            <person name="LaButti K."/>
            <person name="Lindquist E.A."/>
            <person name="Lipzen A."/>
            <person name="Lundell T."/>
            <person name="Morin E."/>
            <person name="Murat C."/>
            <person name="Sun H."/>
            <person name="Tunlid A."/>
            <person name="Henrissat B."/>
            <person name="Grigoriev I.V."/>
            <person name="Hibbett D.S."/>
            <person name="Martin F."/>
            <person name="Nordberg H.P."/>
            <person name="Cantor M.N."/>
            <person name="Hua S.X."/>
        </authorList>
    </citation>
    <scope>NUCLEOTIDE SEQUENCE [LARGE SCALE GENOMIC DNA]</scope>
    <source>
        <strain evidence="2 3">F 1598</strain>
    </source>
</reference>
<dbReference type="OrthoDB" id="10261556at2759"/>
<keyword evidence="3" id="KW-1185">Reference proteome</keyword>
<dbReference type="STRING" id="765440.A0A0C3ET69"/>
<dbReference type="Pfam" id="PF00271">
    <property type="entry name" value="Helicase_C"/>
    <property type="match status" value="1"/>
</dbReference>